<dbReference type="AlphaFoldDB" id="A0AAX3EQ06"/>
<geneLocation type="plasmid" evidence="1 2">
    <name>unnamed3</name>
</geneLocation>
<proteinExistence type="predicted"/>
<keyword evidence="2" id="KW-1185">Reference proteome</keyword>
<name>A0AAX3EQ06_PAEUR</name>
<keyword evidence="1" id="KW-0614">Plasmid</keyword>
<organism evidence="1 2">
    <name type="scientific">Paenarthrobacter ureafaciens</name>
    <dbReference type="NCBI Taxonomy" id="37931"/>
    <lineage>
        <taxon>Bacteria</taxon>
        <taxon>Bacillati</taxon>
        <taxon>Actinomycetota</taxon>
        <taxon>Actinomycetes</taxon>
        <taxon>Micrococcales</taxon>
        <taxon>Micrococcaceae</taxon>
        <taxon>Paenarthrobacter</taxon>
    </lineage>
</organism>
<reference evidence="1" key="1">
    <citation type="submission" date="2022-07" db="EMBL/GenBank/DDBJ databases">
        <authorList>
            <person name="Wu T."/>
        </authorList>
    </citation>
    <scope>NUCLEOTIDE SEQUENCE</scope>
    <source>
        <strain evidence="1">SD-1</strain>
        <plasmid evidence="1">unnamed3</plasmid>
    </source>
</reference>
<accession>A0AAX3EQ06</accession>
<dbReference type="EMBL" id="CP101188">
    <property type="protein sequence ID" value="UYW00074.1"/>
    <property type="molecule type" value="Genomic_DNA"/>
</dbReference>
<protein>
    <submittedName>
        <fullName evidence="1">Uncharacterized protein</fullName>
    </submittedName>
</protein>
<gene>
    <name evidence="1" type="ORF">NL394_23300</name>
</gene>
<sequence>MTQATDEELVDDATEADGGRFTAAGRRAAINASLPLLATYFADAPTWELEVSQQLATTPDEKAVDDLAMAVRLRASLAAAERLLRILGDVAARPTFRYTQVSAESVGQIRGRLDLSRYSREHGRIAVPRRYPIRLVERENATPENVLASYAAHWLRRDLATIPRDFLPAKSPEFRDLQRLQDGLGRSLGLPLLAGTSALALDVWRRSALPDLIERVNARLEAGHIASPEPYKELADWVAATRNGTAVADVGDREWSFYDARFDTKLFEIWCLLKLADAISSLIGVPALAAESLAQRHQGPMYAWNVGAGSLQLHFQASLAALTEGGVVWSFEPGPAKLQGFPDLAVTADTIAGRGLAIFDPKLRRRPNRVPTEELYKLLGYFGNLEHSKPPIGAIFYYSPQTATDFTLVSAGGGELHALGLDPEAAATKPFEAAAQLALKAAGLGERSLTLLKSPKPESTGDSGELTAAIHQEVAVEAMQREADRLPASTLTPTRKAIATSLRAIWPQLDQQAQTMIVTAEYFGLNAPENADHSGPLLGLAAAFERVLNEQIFHPAAAQQRGVINLAQTLGGRLHTLDAALRGRNEPEARAIAAFLESQPTIDTANLQSILRDAKNMNRLYRIPAAHSDIVTAGTWADGRDIILDAHRGLLVRLMKSFAGDATTETAD</sequence>
<evidence type="ECO:0000313" key="1">
    <source>
        <dbReference type="EMBL" id="UYW00074.1"/>
    </source>
</evidence>
<dbReference type="RefSeq" id="WP_264398871.1">
    <property type="nucleotide sequence ID" value="NZ_CP101182.1"/>
</dbReference>
<evidence type="ECO:0000313" key="2">
    <source>
        <dbReference type="Proteomes" id="UP001163293"/>
    </source>
</evidence>
<dbReference type="Proteomes" id="UP001163293">
    <property type="component" value="Plasmid unnamed3"/>
</dbReference>